<sequence length="533" mass="59967">MPFDASRLRAVTSSLHAWARRRVERHLGGYRRQVNAPDPALPRSPAEPRRVAVIGGGLAGMTAAVTLAERGFHVTLLERHTFLGGKVGSWPVQLPDGTTLQVEHGFHAFFRHYYNLNRLLEKTGTTRHFKDIGDYVILTCDGGRRSYRDVERTPLLNIFSLAKHGHYRLRDMPLGPRSRKLVDLLSYDEDRTFAAYDDVSFEDFAKAAALPPDLQLAFRTFARAFFAEEDRVSMAELIKSFHFYYLSHDFGLIYDYLDDDAERTLNQPLRRLLDEHGARILLGAEVPAIGRRGEGFEVLGEPYDAVVLAADVVGTRRIAAASAFLRDEDPVLHERLDRLRPGQPYVVLRLWTDRPFDPDLPMFILTERIKLLDSITTYHRAQAESAAWAAAHGGSVLELHCYAVPDDVDASDGPAIRRQLLAEMETYFPELRGCTIHHEHLQIRHDFSAFHLGMRRDRPPHLTGIPGLYLAGDWVRLPHPAMLMEAACMSGLLCANAIFQREGLQEEPIFAVPEKGILATPFTLRRAGAPAAG</sequence>
<accession>A0A017TFS6</accession>
<proteinExistence type="predicted"/>
<dbReference type="eggNOG" id="COG3349">
    <property type="taxonomic scope" value="Bacteria"/>
</dbReference>
<evidence type="ECO:0000313" key="3">
    <source>
        <dbReference type="Proteomes" id="UP000019678"/>
    </source>
</evidence>
<gene>
    <name evidence="2" type="ORF">CAP_6809</name>
</gene>
<dbReference type="PRINTS" id="PR00368">
    <property type="entry name" value="FADPNR"/>
</dbReference>
<dbReference type="InterPro" id="IPR002937">
    <property type="entry name" value="Amino_oxidase"/>
</dbReference>
<dbReference type="STRING" id="1192034.CAP_6809"/>
<dbReference type="EMBL" id="ASRX01000006">
    <property type="protein sequence ID" value="EYF07787.1"/>
    <property type="molecule type" value="Genomic_DNA"/>
</dbReference>
<evidence type="ECO:0000259" key="1">
    <source>
        <dbReference type="Pfam" id="PF01593"/>
    </source>
</evidence>
<evidence type="ECO:0000313" key="2">
    <source>
        <dbReference type="EMBL" id="EYF07787.1"/>
    </source>
</evidence>
<protein>
    <submittedName>
        <fullName evidence="2">Phi-Carotenoid synthase</fullName>
    </submittedName>
</protein>
<keyword evidence="3" id="KW-1185">Reference proteome</keyword>
<reference evidence="2 3" key="1">
    <citation type="submission" date="2013-05" db="EMBL/GenBank/DDBJ databases">
        <title>Genome assembly of Chondromyces apiculatus DSM 436.</title>
        <authorList>
            <person name="Sharma G."/>
            <person name="Khatri I."/>
            <person name="Kaur C."/>
            <person name="Mayilraj S."/>
            <person name="Subramanian S."/>
        </authorList>
    </citation>
    <scope>NUCLEOTIDE SEQUENCE [LARGE SCALE GENOMIC DNA]</scope>
    <source>
        <strain evidence="2 3">DSM 436</strain>
    </source>
</reference>
<feature type="domain" description="Amine oxidase" evidence="1">
    <location>
        <begin position="58"/>
        <end position="498"/>
    </location>
</feature>
<dbReference type="GO" id="GO:0016491">
    <property type="term" value="F:oxidoreductase activity"/>
    <property type="evidence" value="ECO:0007669"/>
    <property type="project" value="InterPro"/>
</dbReference>
<dbReference type="AlphaFoldDB" id="A0A017TFS6"/>
<organism evidence="2 3">
    <name type="scientific">Chondromyces apiculatus DSM 436</name>
    <dbReference type="NCBI Taxonomy" id="1192034"/>
    <lineage>
        <taxon>Bacteria</taxon>
        <taxon>Pseudomonadati</taxon>
        <taxon>Myxococcota</taxon>
        <taxon>Polyangia</taxon>
        <taxon>Polyangiales</taxon>
        <taxon>Polyangiaceae</taxon>
        <taxon>Chondromyces</taxon>
    </lineage>
</organism>
<name>A0A017TFS6_9BACT</name>
<dbReference type="InterPro" id="IPR036188">
    <property type="entry name" value="FAD/NAD-bd_sf"/>
</dbReference>
<dbReference type="Proteomes" id="UP000019678">
    <property type="component" value="Unassembled WGS sequence"/>
</dbReference>
<dbReference type="PANTHER" id="PTHR42923:SF43">
    <property type="entry name" value="AMINE OXIDASE"/>
    <property type="match status" value="1"/>
</dbReference>
<comment type="caution">
    <text evidence="2">The sequence shown here is derived from an EMBL/GenBank/DDBJ whole genome shotgun (WGS) entry which is preliminary data.</text>
</comment>
<dbReference type="Gene3D" id="3.90.660.50">
    <property type="match status" value="1"/>
</dbReference>
<dbReference type="PANTHER" id="PTHR42923">
    <property type="entry name" value="PROTOPORPHYRINOGEN OXIDASE"/>
    <property type="match status" value="1"/>
</dbReference>
<dbReference type="Gene3D" id="3.50.50.60">
    <property type="entry name" value="FAD/NAD(P)-binding domain"/>
    <property type="match status" value="1"/>
</dbReference>
<dbReference type="Pfam" id="PF01593">
    <property type="entry name" value="Amino_oxidase"/>
    <property type="match status" value="1"/>
</dbReference>
<dbReference type="SUPFAM" id="SSF51905">
    <property type="entry name" value="FAD/NAD(P)-binding domain"/>
    <property type="match status" value="1"/>
</dbReference>
<dbReference type="InterPro" id="IPR050464">
    <property type="entry name" value="Zeta_carotene_desat/Oxidored"/>
</dbReference>